<dbReference type="InterPro" id="IPR050645">
    <property type="entry name" value="Histidine_acid_phosphatase"/>
</dbReference>
<feature type="compositionally biased region" description="Low complexity" evidence="1">
    <location>
        <begin position="295"/>
        <end position="312"/>
    </location>
</feature>
<comment type="caution">
    <text evidence="2">The sequence shown here is derived from an EMBL/GenBank/DDBJ whole genome shotgun (WGS) entry which is preliminary data.</text>
</comment>
<accession>A0A267GFQ4</accession>
<dbReference type="OrthoDB" id="197967at2759"/>
<dbReference type="STRING" id="282301.A0A267GFQ4"/>
<proteinExistence type="predicted"/>
<dbReference type="AlphaFoldDB" id="A0A267GFQ4"/>
<dbReference type="Proteomes" id="UP000215902">
    <property type="component" value="Unassembled WGS sequence"/>
</dbReference>
<feature type="region of interest" description="Disordered" evidence="1">
    <location>
        <begin position="32"/>
        <end position="71"/>
    </location>
</feature>
<dbReference type="PANTHER" id="PTHR11567:SF25">
    <property type="entry name" value="PROTEIN FRA10AC1"/>
    <property type="match status" value="1"/>
</dbReference>
<protein>
    <submittedName>
        <fullName evidence="2">Uncharacterized protein</fullName>
    </submittedName>
</protein>
<name>A0A267GFQ4_9PLAT</name>
<evidence type="ECO:0000313" key="2">
    <source>
        <dbReference type="EMBL" id="PAA84184.1"/>
    </source>
</evidence>
<dbReference type="Pfam" id="PF09725">
    <property type="entry name" value="Fra10Ac1"/>
    <property type="match status" value="1"/>
</dbReference>
<organism evidence="2 3">
    <name type="scientific">Macrostomum lignano</name>
    <dbReference type="NCBI Taxonomy" id="282301"/>
    <lineage>
        <taxon>Eukaryota</taxon>
        <taxon>Metazoa</taxon>
        <taxon>Spiralia</taxon>
        <taxon>Lophotrochozoa</taxon>
        <taxon>Platyhelminthes</taxon>
        <taxon>Rhabditophora</taxon>
        <taxon>Macrostomorpha</taxon>
        <taxon>Macrostomida</taxon>
        <taxon>Macrostomidae</taxon>
        <taxon>Macrostomum</taxon>
    </lineage>
</organism>
<evidence type="ECO:0000313" key="3">
    <source>
        <dbReference type="Proteomes" id="UP000215902"/>
    </source>
</evidence>
<feature type="region of interest" description="Disordered" evidence="1">
    <location>
        <begin position="295"/>
        <end position="331"/>
    </location>
</feature>
<dbReference type="InterPro" id="IPR019129">
    <property type="entry name" value="Folate-sensitive_fs_Fra10Ac1"/>
</dbReference>
<gene>
    <name evidence="2" type="ORF">BOX15_Mlig005215g4</name>
</gene>
<keyword evidence="3" id="KW-1185">Reference proteome</keyword>
<feature type="region of interest" description="Disordered" evidence="1">
    <location>
        <begin position="1"/>
        <end position="20"/>
    </location>
</feature>
<evidence type="ECO:0000256" key="1">
    <source>
        <dbReference type="SAM" id="MobiDB-lite"/>
    </source>
</evidence>
<feature type="non-terminal residue" evidence="2">
    <location>
        <position position="1"/>
    </location>
</feature>
<reference evidence="2 3" key="1">
    <citation type="submission" date="2017-06" db="EMBL/GenBank/DDBJ databases">
        <title>A platform for efficient transgenesis in Macrostomum lignano, a flatworm model organism for stem cell research.</title>
        <authorList>
            <person name="Berezikov E."/>
        </authorList>
    </citation>
    <scope>NUCLEOTIDE SEQUENCE [LARGE SCALE GENOMIC DNA]</scope>
    <source>
        <strain evidence="2">DV1</strain>
        <tissue evidence="2">Whole organism</tissue>
    </source>
</reference>
<dbReference type="PANTHER" id="PTHR11567">
    <property type="entry name" value="ACID PHOSPHATASE-RELATED"/>
    <property type="match status" value="1"/>
</dbReference>
<sequence>AEPLPTANDVGPDDWQSDFGFEDSVSQAASEDAASVRLASVSNRKRSRPRDEARAAAASSTSGFGAPRRSGGVAVADGACREEAGARRQQLLAMDAYSRHKMLVNNYIRYFGGSYADFKRDASRDKRDIDIIREHHRFVWDGGSEEAGSWEQRLAKRYWDKLYKEYCIADLRGYKEGRVGLRWRTEAEVLSGRGQFACGGKRCEQADGLVSWEVNFRYTEGGETKNALVKLRLCPDCSARLNYKKKHRRREAKRQRLSESATQPLQAKAEADAAADTEAEDEVLAGIRAIRQAAEQQQAAAEPPGDAVAADASEIWRQPAPAVEDEGASREEEFDQYFADMLL</sequence>
<feature type="compositionally biased region" description="Basic residues" evidence="1">
    <location>
        <begin position="245"/>
        <end position="255"/>
    </location>
</feature>
<dbReference type="EMBL" id="NIVC01000386">
    <property type="protein sequence ID" value="PAA84184.1"/>
    <property type="molecule type" value="Genomic_DNA"/>
</dbReference>
<feature type="region of interest" description="Disordered" evidence="1">
    <location>
        <begin position="245"/>
        <end position="278"/>
    </location>
</feature>
<dbReference type="GO" id="GO:0016791">
    <property type="term" value="F:phosphatase activity"/>
    <property type="evidence" value="ECO:0007669"/>
    <property type="project" value="TreeGrafter"/>
</dbReference>